<feature type="compositionally biased region" description="Low complexity" evidence="1">
    <location>
        <begin position="937"/>
        <end position="966"/>
    </location>
</feature>
<reference evidence="3 4" key="1">
    <citation type="submission" date="2020-08" db="EMBL/GenBank/DDBJ databases">
        <authorList>
            <person name="Hejnol A."/>
        </authorList>
    </citation>
    <scope>NUCLEOTIDE SEQUENCE [LARGE SCALE GENOMIC DNA]</scope>
</reference>
<dbReference type="Gene3D" id="2.30.29.30">
    <property type="entry name" value="Pleckstrin-homology domain (PH domain)/Phosphotyrosine-binding domain (PTB)"/>
    <property type="match status" value="2"/>
</dbReference>
<dbReference type="InterPro" id="IPR011993">
    <property type="entry name" value="PH-like_dom_sf"/>
</dbReference>
<dbReference type="SMART" id="SM01244">
    <property type="entry name" value="IRS"/>
    <property type="match status" value="1"/>
</dbReference>
<name>A0A7I8VC39_9ANNE</name>
<protein>
    <submittedName>
        <fullName evidence="3">DgyrCDS2121</fullName>
    </submittedName>
</protein>
<feature type="compositionally biased region" description="Basic and acidic residues" evidence="1">
    <location>
        <begin position="1009"/>
        <end position="1021"/>
    </location>
</feature>
<feature type="region of interest" description="Disordered" evidence="1">
    <location>
        <begin position="391"/>
        <end position="434"/>
    </location>
</feature>
<evidence type="ECO:0000259" key="2">
    <source>
        <dbReference type="PROSITE" id="PS50003"/>
    </source>
</evidence>
<feature type="region of interest" description="Disordered" evidence="1">
    <location>
        <begin position="1077"/>
        <end position="1130"/>
    </location>
</feature>
<proteinExistence type="predicted"/>
<dbReference type="GO" id="GO:0019901">
    <property type="term" value="F:protein kinase binding"/>
    <property type="evidence" value="ECO:0007669"/>
    <property type="project" value="InterPro"/>
</dbReference>
<feature type="region of interest" description="Disordered" evidence="1">
    <location>
        <begin position="792"/>
        <end position="1022"/>
    </location>
</feature>
<feature type="compositionally biased region" description="Low complexity" evidence="1">
    <location>
        <begin position="989"/>
        <end position="1005"/>
    </location>
</feature>
<feature type="compositionally biased region" description="Polar residues" evidence="1">
    <location>
        <begin position="335"/>
        <end position="349"/>
    </location>
</feature>
<feature type="compositionally biased region" description="Polar residues" evidence="1">
    <location>
        <begin position="667"/>
        <end position="688"/>
    </location>
</feature>
<feature type="compositionally biased region" description="Pro residues" evidence="1">
    <location>
        <begin position="891"/>
        <end position="909"/>
    </location>
</feature>
<dbReference type="GO" id="GO:0007528">
    <property type="term" value="P:neuromuscular junction development"/>
    <property type="evidence" value="ECO:0007669"/>
    <property type="project" value="TreeGrafter"/>
</dbReference>
<dbReference type="InterPro" id="IPR037746">
    <property type="entry name" value="Dok-7"/>
</dbReference>
<feature type="compositionally biased region" description="Basic and acidic residues" evidence="1">
    <location>
        <begin position="970"/>
        <end position="981"/>
    </location>
</feature>
<dbReference type="SUPFAM" id="SSF50729">
    <property type="entry name" value="PH domain-like"/>
    <property type="match status" value="2"/>
</dbReference>
<evidence type="ECO:0000256" key="1">
    <source>
        <dbReference type="SAM" id="MobiDB-lite"/>
    </source>
</evidence>
<dbReference type="InterPro" id="IPR001849">
    <property type="entry name" value="PH_domain"/>
</dbReference>
<dbReference type="PANTHER" id="PTHR21636:SF2">
    <property type="entry name" value="PROTEIN DOK-7"/>
    <property type="match status" value="1"/>
</dbReference>
<dbReference type="PANTHER" id="PTHR21636">
    <property type="entry name" value="PROTEIN DOK-7"/>
    <property type="match status" value="1"/>
</dbReference>
<comment type="caution">
    <text evidence="3">The sequence shown here is derived from an EMBL/GenBank/DDBJ whole genome shotgun (WGS) entry which is preliminary data.</text>
</comment>
<dbReference type="InterPro" id="IPR002404">
    <property type="entry name" value="IRS_PTB"/>
</dbReference>
<organism evidence="3 4">
    <name type="scientific">Dimorphilus gyrociliatus</name>
    <dbReference type="NCBI Taxonomy" id="2664684"/>
    <lineage>
        <taxon>Eukaryota</taxon>
        <taxon>Metazoa</taxon>
        <taxon>Spiralia</taxon>
        <taxon>Lophotrochozoa</taxon>
        <taxon>Annelida</taxon>
        <taxon>Polychaeta</taxon>
        <taxon>Polychaeta incertae sedis</taxon>
        <taxon>Dinophilidae</taxon>
        <taxon>Dimorphilus</taxon>
    </lineage>
</organism>
<dbReference type="Proteomes" id="UP000549394">
    <property type="component" value="Unassembled WGS sequence"/>
</dbReference>
<dbReference type="OrthoDB" id="6537982at2759"/>
<dbReference type="PROSITE" id="PS50003">
    <property type="entry name" value="PH_DOMAIN"/>
    <property type="match status" value="1"/>
</dbReference>
<dbReference type="AlphaFoldDB" id="A0A7I8VC39"/>
<keyword evidence="4" id="KW-1185">Reference proteome</keyword>
<feature type="region of interest" description="Disordered" evidence="1">
    <location>
        <begin position="622"/>
        <end position="699"/>
    </location>
</feature>
<evidence type="ECO:0000313" key="3">
    <source>
        <dbReference type="EMBL" id="CAD5112913.1"/>
    </source>
</evidence>
<feature type="domain" description="PH" evidence="2">
    <location>
        <begin position="11"/>
        <end position="118"/>
    </location>
</feature>
<sequence>MAENGSVDSKVNILQDYIKIRNGKKWKNRYVVIKKLSPLSDQLLLYRYKKQGDSNCIAKEEEVYLLVDFFGLDSGFELDKEANVIAIICGNRKEAILLAFPNAEILIQWQVSIRSNLGAEKSFSNLKLVNVKPTSSSILTQSLKKIPINISVKLYINGDKFALTTVHQPATLLGQFKLSQIRRFGVPSPHGDYFVFHTGSRCSIGEAIFQLSTNDASRITSYFTQVIEGKVHCQRRFPSTKRNSRQVSNNRRHRSFNVSSPTLNSPPPTPISPSACSLPEQNSRYSFGPTVSFRQSDRPAELSSEYDLEVHADVDYLSVQLESVLECSEKETGGFRTSSPKTSSHFTIDSDSESVPVHHRSFSDDTTHYFLGEELEPSSDMSPRLMHALSKTLPLPKKKNSKKGFDQSVSSIDETKSSRRSSLHSSTIEQTVSKMKSLKKKSISTWMRQKIVRSDEGLDRFRIDKRLPFAYEASPIYSKACFSEPLVSTDNKENNFKPKSLPDLHRILKSQPNKPLPLVEYTSRSKLKRRPAPPVPTASPRVKKSVYQNVPLTCEQLETYCPKTKCYENVCGDVVEWLKKCGDSENFNVKDINKIISSASAISRTPSDSGIESANQYINIDSSSEERSDCGSGNNGKHPSSLPVKTLSPISHSLPEMTDETDGIHSKCSSLDSGNSTSIPSVSETLSVSPARRKRNGREPVNNAVDSYFVPNDYMIMNPNVKDGYMICPASTAPRSQSVSSSDGYLLMKPERERESSPDNRYMMMAPPISPESVQNPTDYPMQVLPINPDGELQEFSTPHAKPAKKSTHFFSMLRKPGKSKKNKCKSEETVDRIDEKDEETSLYSSSTIKDLSESDHDTASTLTSPPGKEAERKFSAPAMLNVMSNRKKNPPPPLEMPPPLAPKLPPRCPSRSISLPKGGYGSLTTIRRRQHPNGGSTTSSRPSQSQSHDRLLTTVQSTTLSTTQSKPKHGQEYYKVDRRSPAAQYTPSSKSSVFSFDSMSYPSSNDGESPKSAKSKESHDYVNMTSPRAEIANPALNYAEIDFTRSTTKKNRPKPPKETVPYAVIDIAATQAAGEVIKAHHQQRESGGPLRRTNSAKRGSNDSLRRVKERKGSATSFRDRQGSSSSSRK</sequence>
<feature type="region of interest" description="Disordered" evidence="1">
    <location>
        <begin position="331"/>
        <end position="360"/>
    </location>
</feature>
<feature type="compositionally biased region" description="Basic residues" evidence="1">
    <location>
        <begin position="238"/>
        <end position="255"/>
    </location>
</feature>
<feature type="compositionally biased region" description="Basic and acidic residues" evidence="1">
    <location>
        <begin position="825"/>
        <end position="836"/>
    </location>
</feature>
<evidence type="ECO:0000313" key="4">
    <source>
        <dbReference type="Proteomes" id="UP000549394"/>
    </source>
</evidence>
<feature type="compositionally biased region" description="Basic and acidic residues" evidence="1">
    <location>
        <begin position="1100"/>
        <end position="1122"/>
    </location>
</feature>
<dbReference type="Pfam" id="PF02174">
    <property type="entry name" value="IRS"/>
    <property type="match status" value="1"/>
</dbReference>
<accession>A0A7I8VC39</accession>
<dbReference type="SMART" id="SM00233">
    <property type="entry name" value="PH"/>
    <property type="match status" value="1"/>
</dbReference>
<dbReference type="EMBL" id="CAJFCJ010000003">
    <property type="protein sequence ID" value="CAD5112913.1"/>
    <property type="molecule type" value="Genomic_DNA"/>
</dbReference>
<feature type="region of interest" description="Disordered" evidence="1">
    <location>
        <begin position="238"/>
        <end position="279"/>
    </location>
</feature>
<gene>
    <name evidence="3" type="ORF">DGYR_LOCUS1978</name>
</gene>